<keyword evidence="2" id="KW-1185">Reference proteome</keyword>
<evidence type="ECO:0000313" key="1">
    <source>
        <dbReference type="EMBL" id="MQM11522.1"/>
    </source>
</evidence>
<reference evidence="1" key="1">
    <citation type="submission" date="2017-07" db="EMBL/GenBank/DDBJ databases">
        <title>Taro Niue Genome Assembly and Annotation.</title>
        <authorList>
            <person name="Atibalentja N."/>
            <person name="Keating K."/>
            <person name="Fields C.J."/>
        </authorList>
    </citation>
    <scope>NUCLEOTIDE SEQUENCE</scope>
    <source>
        <strain evidence="1">Niue_2</strain>
        <tissue evidence="1">Leaf</tissue>
    </source>
</reference>
<sequence>MASNDWPTLEFLLFKMIFKCTPSDSVRGPHDWNHPLDVELSLSFKEVGICLFPKGNPIEAGGSKSGILFTQICHSGVDTVPFGVDTSSLSQKHVLKSCDPSFQEKVQGSEGQSLERALKFRAREQI</sequence>
<comment type="caution">
    <text evidence="1">The sequence shown here is derived from an EMBL/GenBank/DDBJ whole genome shotgun (WGS) entry which is preliminary data.</text>
</comment>
<dbReference type="AlphaFoldDB" id="A0A843WLX3"/>
<accession>A0A843WLX3</accession>
<name>A0A843WLX3_COLES</name>
<dbReference type="EMBL" id="NMUH01005006">
    <property type="protein sequence ID" value="MQM11522.1"/>
    <property type="molecule type" value="Genomic_DNA"/>
</dbReference>
<dbReference type="Proteomes" id="UP000652761">
    <property type="component" value="Unassembled WGS sequence"/>
</dbReference>
<organism evidence="1 2">
    <name type="scientific">Colocasia esculenta</name>
    <name type="common">Wild taro</name>
    <name type="synonym">Arum esculentum</name>
    <dbReference type="NCBI Taxonomy" id="4460"/>
    <lineage>
        <taxon>Eukaryota</taxon>
        <taxon>Viridiplantae</taxon>
        <taxon>Streptophyta</taxon>
        <taxon>Embryophyta</taxon>
        <taxon>Tracheophyta</taxon>
        <taxon>Spermatophyta</taxon>
        <taxon>Magnoliopsida</taxon>
        <taxon>Liliopsida</taxon>
        <taxon>Araceae</taxon>
        <taxon>Aroideae</taxon>
        <taxon>Colocasieae</taxon>
        <taxon>Colocasia</taxon>
    </lineage>
</organism>
<evidence type="ECO:0000313" key="2">
    <source>
        <dbReference type="Proteomes" id="UP000652761"/>
    </source>
</evidence>
<proteinExistence type="predicted"/>
<gene>
    <name evidence="1" type="ORF">Taro_044428</name>
</gene>
<protein>
    <submittedName>
        <fullName evidence="1">Uncharacterized protein</fullName>
    </submittedName>
</protein>